<keyword evidence="4" id="KW-0813">Transport</keyword>
<keyword evidence="8 12" id="KW-1133">Transmembrane helix</keyword>
<keyword evidence="9" id="KW-0333">Golgi apparatus</keyword>
<comment type="similarity">
    <text evidence="3">Belongs to the YIF1 family.</text>
</comment>
<evidence type="ECO:0000256" key="1">
    <source>
        <dbReference type="ARBA" id="ARBA00004477"/>
    </source>
</evidence>
<dbReference type="GO" id="GO:0030134">
    <property type="term" value="C:COPII-coated ER to Golgi transport vesicle"/>
    <property type="evidence" value="ECO:0007669"/>
    <property type="project" value="TreeGrafter"/>
</dbReference>
<name>A0A7S2ZQG0_9RHOD</name>
<keyword evidence="5 12" id="KW-0812">Transmembrane</keyword>
<evidence type="ECO:0000256" key="2">
    <source>
        <dbReference type="ARBA" id="ARBA00004653"/>
    </source>
</evidence>
<dbReference type="EMBL" id="HBHW01019544">
    <property type="protein sequence ID" value="CAE0047145.1"/>
    <property type="molecule type" value="Transcribed_RNA"/>
</dbReference>
<keyword evidence="7" id="KW-0653">Protein transport</keyword>
<reference evidence="13" key="1">
    <citation type="submission" date="2021-01" db="EMBL/GenBank/DDBJ databases">
        <authorList>
            <person name="Corre E."/>
            <person name="Pelletier E."/>
            <person name="Niang G."/>
            <person name="Scheremetjew M."/>
            <person name="Finn R."/>
            <person name="Kale V."/>
            <person name="Holt S."/>
            <person name="Cochrane G."/>
            <person name="Meng A."/>
            <person name="Brown T."/>
            <person name="Cohen L."/>
        </authorList>
    </citation>
    <scope>NUCLEOTIDE SEQUENCE</scope>
    <source>
        <strain evidence="13">CCMP 769</strain>
    </source>
</reference>
<evidence type="ECO:0000256" key="3">
    <source>
        <dbReference type="ARBA" id="ARBA00009727"/>
    </source>
</evidence>
<feature type="transmembrane region" description="Helical" evidence="12">
    <location>
        <begin position="287"/>
        <end position="305"/>
    </location>
</feature>
<evidence type="ECO:0000256" key="7">
    <source>
        <dbReference type="ARBA" id="ARBA00022927"/>
    </source>
</evidence>
<dbReference type="Pfam" id="PF03878">
    <property type="entry name" value="YIF1"/>
    <property type="match status" value="1"/>
</dbReference>
<feature type="transmembrane region" description="Helical" evidence="12">
    <location>
        <begin position="317"/>
        <end position="339"/>
    </location>
</feature>
<dbReference type="PANTHER" id="PTHR14083:SF0">
    <property type="entry name" value="YIP1D-INTERACTING FACTOR 1, ISOFORM C"/>
    <property type="match status" value="1"/>
</dbReference>
<dbReference type="GO" id="GO:0000139">
    <property type="term" value="C:Golgi membrane"/>
    <property type="evidence" value="ECO:0007669"/>
    <property type="project" value="UniProtKB-SubCell"/>
</dbReference>
<evidence type="ECO:0000256" key="9">
    <source>
        <dbReference type="ARBA" id="ARBA00023034"/>
    </source>
</evidence>
<evidence type="ECO:0000256" key="4">
    <source>
        <dbReference type="ARBA" id="ARBA00022448"/>
    </source>
</evidence>
<keyword evidence="10 12" id="KW-0472">Membrane</keyword>
<evidence type="ECO:0000313" key="13">
    <source>
        <dbReference type="EMBL" id="CAE0047142.1"/>
    </source>
</evidence>
<dbReference type="EMBL" id="HBHW01019542">
    <property type="protein sequence ID" value="CAE0047143.1"/>
    <property type="molecule type" value="Transcribed_RNA"/>
</dbReference>
<protein>
    <submittedName>
        <fullName evidence="13">Uncharacterized protein</fullName>
    </submittedName>
</protein>
<sequence>MSNQQFYSSQDSNANRNPYGQPPNNMNPPGPFMPGNQRPPSQGMGTDPYASIQRPPSQGMGADSYSRSQLPPNQGMSVDPYASSGQAGGGFYNAPQNSVPANPMMQPGIQPNQAAPMNYAAPQNNFVPGPGFSQPNQQGMMENSAPQQQNPGFQPVPMQQQQQQSQPNFQQAGQAPPGIPNILGFQPNDNNFAQQMFATVSSQFIPEYGKQLMNNNQEQVKGFFRVPKPYFAVDNRYVLKKLFLILCPFMNKTWQRKTIDSSNYNQPNADEQYSRSIPRDDVNAPDLYIPVMALVTYVLLVGFISGTKGVFTPEKMASTASVAIGVVTFEVLLIRLGFYLVNAKSAPWLDFVAFRGYKFVGLVVSLLIGCIARFMYFPLLVYSATMMGLFLIRTYRRILLPSDQGSVGLTSADTATRNYFLLFIALLQYPLYWLLSVKP</sequence>
<dbReference type="AlphaFoldDB" id="A0A7S2ZQG0"/>
<evidence type="ECO:0000256" key="11">
    <source>
        <dbReference type="SAM" id="MobiDB-lite"/>
    </source>
</evidence>
<dbReference type="InterPro" id="IPR005578">
    <property type="entry name" value="Yif1_fam"/>
</dbReference>
<dbReference type="GO" id="GO:0015031">
    <property type="term" value="P:protein transport"/>
    <property type="evidence" value="ECO:0007669"/>
    <property type="project" value="UniProtKB-KW"/>
</dbReference>
<evidence type="ECO:0000313" key="16">
    <source>
        <dbReference type="EMBL" id="CAE0047145.1"/>
    </source>
</evidence>
<organism evidence="13">
    <name type="scientific">Rhodosorus marinus</name>
    <dbReference type="NCBI Taxonomy" id="101924"/>
    <lineage>
        <taxon>Eukaryota</taxon>
        <taxon>Rhodophyta</taxon>
        <taxon>Stylonematophyceae</taxon>
        <taxon>Stylonematales</taxon>
        <taxon>Stylonemataceae</taxon>
        <taxon>Rhodosorus</taxon>
    </lineage>
</organism>
<feature type="compositionally biased region" description="Polar residues" evidence="11">
    <location>
        <begin position="65"/>
        <end position="76"/>
    </location>
</feature>
<evidence type="ECO:0000256" key="8">
    <source>
        <dbReference type="ARBA" id="ARBA00022989"/>
    </source>
</evidence>
<feature type="region of interest" description="Disordered" evidence="11">
    <location>
        <begin position="1"/>
        <end position="187"/>
    </location>
</feature>
<gene>
    <name evidence="13" type="ORF">RMAR00112_LOCUS15121</name>
    <name evidence="14" type="ORF">RMAR00112_LOCUS15122</name>
    <name evidence="15" type="ORF">RMAR00112_LOCUS15123</name>
    <name evidence="16" type="ORF">RMAR00112_LOCUS15124</name>
</gene>
<accession>A0A7S2ZQG0</accession>
<dbReference type="PANTHER" id="PTHR14083">
    <property type="entry name" value="YIP1 INTERACTING FACTOR HOMOLOG YIF1 PROTEIN"/>
    <property type="match status" value="1"/>
</dbReference>
<dbReference type="GO" id="GO:0005789">
    <property type="term" value="C:endoplasmic reticulum membrane"/>
    <property type="evidence" value="ECO:0007669"/>
    <property type="project" value="UniProtKB-SubCell"/>
</dbReference>
<feature type="compositionally biased region" description="Low complexity" evidence="11">
    <location>
        <begin position="155"/>
        <end position="174"/>
    </location>
</feature>
<evidence type="ECO:0000256" key="12">
    <source>
        <dbReference type="SAM" id="Phobius"/>
    </source>
</evidence>
<evidence type="ECO:0000256" key="10">
    <source>
        <dbReference type="ARBA" id="ARBA00023136"/>
    </source>
</evidence>
<dbReference type="EMBL" id="HBHW01019541">
    <property type="protein sequence ID" value="CAE0047142.1"/>
    <property type="molecule type" value="Transcribed_RNA"/>
</dbReference>
<evidence type="ECO:0000313" key="14">
    <source>
        <dbReference type="EMBL" id="CAE0047143.1"/>
    </source>
</evidence>
<feature type="transmembrane region" description="Helical" evidence="12">
    <location>
        <begin position="419"/>
        <end position="435"/>
    </location>
</feature>
<feature type="transmembrane region" description="Helical" evidence="12">
    <location>
        <begin position="359"/>
        <end position="392"/>
    </location>
</feature>
<proteinExistence type="inferred from homology"/>
<evidence type="ECO:0000313" key="15">
    <source>
        <dbReference type="EMBL" id="CAE0047144.1"/>
    </source>
</evidence>
<comment type="subcellular location">
    <subcellularLocation>
        <location evidence="1">Endoplasmic reticulum membrane</location>
        <topology evidence="1">Multi-pass membrane protein</topology>
    </subcellularLocation>
    <subcellularLocation>
        <location evidence="2">Golgi apparatus membrane</location>
        <topology evidence="2">Multi-pass membrane protein</topology>
    </subcellularLocation>
</comment>
<evidence type="ECO:0000256" key="5">
    <source>
        <dbReference type="ARBA" id="ARBA00022692"/>
    </source>
</evidence>
<feature type="compositionally biased region" description="Polar residues" evidence="11">
    <location>
        <begin position="1"/>
        <end position="16"/>
    </location>
</feature>
<feature type="compositionally biased region" description="Polar residues" evidence="11">
    <location>
        <begin position="133"/>
        <end position="152"/>
    </location>
</feature>
<keyword evidence="6" id="KW-0256">Endoplasmic reticulum</keyword>
<dbReference type="EMBL" id="HBHW01019543">
    <property type="protein sequence ID" value="CAE0047144.1"/>
    <property type="molecule type" value="Transcribed_RNA"/>
</dbReference>
<dbReference type="GO" id="GO:0006888">
    <property type="term" value="P:endoplasmic reticulum to Golgi vesicle-mediated transport"/>
    <property type="evidence" value="ECO:0007669"/>
    <property type="project" value="InterPro"/>
</dbReference>
<dbReference type="GO" id="GO:0005793">
    <property type="term" value="C:endoplasmic reticulum-Golgi intermediate compartment"/>
    <property type="evidence" value="ECO:0007669"/>
    <property type="project" value="TreeGrafter"/>
</dbReference>
<feature type="compositionally biased region" description="Polar residues" evidence="11">
    <location>
        <begin position="109"/>
        <end position="126"/>
    </location>
</feature>
<evidence type="ECO:0000256" key="6">
    <source>
        <dbReference type="ARBA" id="ARBA00022824"/>
    </source>
</evidence>